<dbReference type="GeneID" id="78315953"/>
<feature type="signal peptide" evidence="1">
    <location>
        <begin position="1"/>
        <end position="19"/>
    </location>
</feature>
<reference evidence="2 3" key="1">
    <citation type="submission" date="2017-02" db="EMBL/GenBank/DDBJ databases">
        <authorList>
            <person name="Peterson S.W."/>
        </authorList>
    </citation>
    <scope>NUCLEOTIDE SEQUENCE [LARGE SCALE GENOMIC DNA]</scope>
    <source>
        <strain evidence="2 3">ATCC BAA-908</strain>
    </source>
</reference>
<sequence length="352" mass="38214">MKRLFFTAAAFFMAAYVFAYNPPVGGQTLFNLSSPTQLASASSCAGGGIFMPGADSIAFNPALPALEQRIQLDAAFSALISTNSDADRSFNAAFQTGILIPTKRFVASGILNGVFCKSIDLWLGNTLNFRAGLSKEVSEKLSVGANVNAGVLWGAGSDWSLGLDAGFLYRLGQLGFFRDFRIGAAALNLGKYYSGEELLPIDAEHTADDFPSLVTIRGGIGALLFETEQFKGGFSFDIATPAFQNVIFDMGLQFAFKDMLYLSVAESIDVMEIKNEHYNLMPAISLGVKFDLNARGNEYLKSRSWDSNEMLASLAWQQKYEHIQAISGGTRLYLGQTDTQPPVIQLWNGAED</sequence>
<dbReference type="STRING" id="261392.SAMN02745149_00640"/>
<evidence type="ECO:0008006" key="4">
    <source>
        <dbReference type="Google" id="ProtNLM"/>
    </source>
</evidence>
<gene>
    <name evidence="2" type="ORF">SAMN02745149_00640</name>
</gene>
<dbReference type="OrthoDB" id="357252at2"/>
<dbReference type="Proteomes" id="UP000190423">
    <property type="component" value="Unassembled WGS sequence"/>
</dbReference>
<dbReference type="RefSeq" id="WP_078932559.1">
    <property type="nucleotide sequence ID" value="NZ_FUWG01000004.1"/>
</dbReference>
<feature type="chain" id="PRO_5012345978" description="DUF5723 domain-containing protein" evidence="1">
    <location>
        <begin position="20"/>
        <end position="352"/>
    </location>
</feature>
<evidence type="ECO:0000313" key="3">
    <source>
        <dbReference type="Proteomes" id="UP000190423"/>
    </source>
</evidence>
<evidence type="ECO:0000256" key="1">
    <source>
        <dbReference type="SAM" id="SignalP"/>
    </source>
</evidence>
<name>A0A1T4JNK4_TREPO</name>
<keyword evidence="1" id="KW-0732">Signal</keyword>
<organism evidence="2 3">
    <name type="scientific">Treponema porcinum</name>
    <dbReference type="NCBI Taxonomy" id="261392"/>
    <lineage>
        <taxon>Bacteria</taxon>
        <taxon>Pseudomonadati</taxon>
        <taxon>Spirochaetota</taxon>
        <taxon>Spirochaetia</taxon>
        <taxon>Spirochaetales</taxon>
        <taxon>Treponemataceae</taxon>
        <taxon>Treponema</taxon>
    </lineage>
</organism>
<proteinExistence type="predicted"/>
<evidence type="ECO:0000313" key="2">
    <source>
        <dbReference type="EMBL" id="SJZ31786.1"/>
    </source>
</evidence>
<dbReference type="EMBL" id="FUWG01000004">
    <property type="protein sequence ID" value="SJZ31786.1"/>
    <property type="molecule type" value="Genomic_DNA"/>
</dbReference>
<accession>A0A1T4JNK4</accession>
<protein>
    <recommendedName>
        <fullName evidence="4">DUF5723 domain-containing protein</fullName>
    </recommendedName>
</protein>
<dbReference type="AlphaFoldDB" id="A0A1T4JNK4"/>
<keyword evidence="3" id="KW-1185">Reference proteome</keyword>